<organism evidence="3 4">
    <name type="scientific">Saccharospirillum salsuginis</name>
    <dbReference type="NCBI Taxonomy" id="418750"/>
    <lineage>
        <taxon>Bacteria</taxon>
        <taxon>Pseudomonadati</taxon>
        <taxon>Pseudomonadota</taxon>
        <taxon>Gammaproteobacteria</taxon>
        <taxon>Oceanospirillales</taxon>
        <taxon>Saccharospirillaceae</taxon>
        <taxon>Saccharospirillum</taxon>
    </lineage>
</organism>
<dbReference type="RefSeq" id="WP_189612737.1">
    <property type="nucleotide sequence ID" value="NZ_BMXR01000014.1"/>
</dbReference>
<dbReference type="Proteomes" id="UP000626148">
    <property type="component" value="Unassembled WGS sequence"/>
</dbReference>
<dbReference type="PANTHER" id="PTHR33376:SF4">
    <property type="entry name" value="SIALIC ACID-BINDING PERIPLASMIC PROTEIN SIAP"/>
    <property type="match status" value="1"/>
</dbReference>
<dbReference type="InterPro" id="IPR038404">
    <property type="entry name" value="TRAP_DctP_sf"/>
</dbReference>
<protein>
    <submittedName>
        <fullName evidence="3">ABC transporter substrate-binding protein</fullName>
    </submittedName>
</protein>
<dbReference type="NCBIfam" id="NF037995">
    <property type="entry name" value="TRAP_S1"/>
    <property type="match status" value="1"/>
</dbReference>
<dbReference type="Pfam" id="PF03480">
    <property type="entry name" value="DctP"/>
    <property type="match status" value="1"/>
</dbReference>
<name>A0A918KPM8_9GAMM</name>
<evidence type="ECO:0000256" key="1">
    <source>
        <dbReference type="ARBA" id="ARBA00022729"/>
    </source>
</evidence>
<sequence length="359" mass="39942">MSLDTRKTLIAKCVGAVTGTVLSMAMGVASAADYNLRAVANSNENDEDYDGLVVFKDFVESRSNGRIAVDLYIGTQLCANGTECLQALEDGSVDIYISTSGGAANMYPYVQVLDLPYVLRDDRVAETVFQGDFTREMRDAILEDSDERVRLMTIGNTGGWRNFANTEKTIQEPDDMEGMKIRTIVADLPQELVKAMGASPTPIPWPELFTSFQTGVVEGSKNGITDVMGMKFPEAGLKHMTLDGHAYMAALWYMNNEVFMDMPEDLRRVVVDGFDALQQATFASPKRKSIQAYQDFAEAGGELYVPTLEEKEQFREAAAPVYTWFQENIEDGEKWYNLLASEAEEAEEAIEAQYEQDLM</sequence>
<comment type="caution">
    <text evidence="3">The sequence shown here is derived from an EMBL/GenBank/DDBJ whole genome shotgun (WGS) entry which is preliminary data.</text>
</comment>
<dbReference type="EMBL" id="BMXR01000014">
    <property type="protein sequence ID" value="GGX71231.1"/>
    <property type="molecule type" value="Genomic_DNA"/>
</dbReference>
<feature type="signal peptide" evidence="2">
    <location>
        <begin position="1"/>
        <end position="31"/>
    </location>
</feature>
<dbReference type="InterPro" id="IPR018389">
    <property type="entry name" value="DctP_fam"/>
</dbReference>
<proteinExistence type="predicted"/>
<evidence type="ECO:0000256" key="2">
    <source>
        <dbReference type="SAM" id="SignalP"/>
    </source>
</evidence>
<keyword evidence="4" id="KW-1185">Reference proteome</keyword>
<dbReference type="GO" id="GO:0055085">
    <property type="term" value="P:transmembrane transport"/>
    <property type="evidence" value="ECO:0007669"/>
    <property type="project" value="InterPro"/>
</dbReference>
<dbReference type="CDD" id="cd13677">
    <property type="entry name" value="PBP2_TRAP_SBP_like_6"/>
    <property type="match status" value="1"/>
</dbReference>
<dbReference type="AlphaFoldDB" id="A0A918KPM8"/>
<evidence type="ECO:0000313" key="3">
    <source>
        <dbReference type="EMBL" id="GGX71231.1"/>
    </source>
</evidence>
<keyword evidence="1 2" id="KW-0732">Signal</keyword>
<dbReference type="Gene3D" id="3.40.190.170">
    <property type="entry name" value="Bacterial extracellular solute-binding protein, family 7"/>
    <property type="match status" value="1"/>
</dbReference>
<accession>A0A918KPM8</accession>
<gene>
    <name evidence="3" type="ORF">GCM10007392_43390</name>
</gene>
<reference evidence="3" key="2">
    <citation type="submission" date="2020-09" db="EMBL/GenBank/DDBJ databases">
        <authorList>
            <person name="Sun Q."/>
            <person name="Kim S."/>
        </authorList>
    </citation>
    <scope>NUCLEOTIDE SEQUENCE</scope>
    <source>
        <strain evidence="3">KCTC 22169</strain>
    </source>
</reference>
<dbReference type="PANTHER" id="PTHR33376">
    <property type="match status" value="1"/>
</dbReference>
<evidence type="ECO:0000313" key="4">
    <source>
        <dbReference type="Proteomes" id="UP000626148"/>
    </source>
</evidence>
<reference evidence="3" key="1">
    <citation type="journal article" date="2014" name="Int. J. Syst. Evol. Microbiol.">
        <title>Complete genome sequence of Corynebacterium casei LMG S-19264T (=DSM 44701T), isolated from a smear-ripened cheese.</title>
        <authorList>
            <consortium name="US DOE Joint Genome Institute (JGI-PGF)"/>
            <person name="Walter F."/>
            <person name="Albersmeier A."/>
            <person name="Kalinowski J."/>
            <person name="Ruckert C."/>
        </authorList>
    </citation>
    <scope>NUCLEOTIDE SEQUENCE</scope>
    <source>
        <strain evidence="3">KCTC 22169</strain>
    </source>
</reference>
<feature type="chain" id="PRO_5037272016" evidence="2">
    <location>
        <begin position="32"/>
        <end position="359"/>
    </location>
</feature>